<feature type="compositionally biased region" description="Basic and acidic residues" evidence="1">
    <location>
        <begin position="53"/>
        <end position="72"/>
    </location>
</feature>
<accession>A0AAV4J394</accession>
<comment type="caution">
    <text evidence="2">The sequence shown here is derived from an EMBL/GenBank/DDBJ whole genome shotgun (WGS) entry which is preliminary data.</text>
</comment>
<reference evidence="2 3" key="1">
    <citation type="journal article" date="2021" name="Elife">
        <title>Chloroplast acquisition without the gene transfer in kleptoplastic sea slugs, Plakobranchus ocellatus.</title>
        <authorList>
            <person name="Maeda T."/>
            <person name="Takahashi S."/>
            <person name="Yoshida T."/>
            <person name="Shimamura S."/>
            <person name="Takaki Y."/>
            <person name="Nagai Y."/>
            <person name="Toyoda A."/>
            <person name="Suzuki Y."/>
            <person name="Arimoto A."/>
            <person name="Ishii H."/>
            <person name="Satoh N."/>
            <person name="Nishiyama T."/>
            <person name="Hasebe M."/>
            <person name="Maruyama T."/>
            <person name="Minagawa J."/>
            <person name="Obokata J."/>
            <person name="Shigenobu S."/>
        </authorList>
    </citation>
    <scope>NUCLEOTIDE SEQUENCE [LARGE SCALE GENOMIC DNA]</scope>
</reference>
<sequence>MGNFCDCFKSEEGPTAKTPLLTAAQPPAVTSQPLKDGAAEPAAPPRGQSARQHRPEAKENDFSKIGLLDHKL</sequence>
<evidence type="ECO:0000313" key="2">
    <source>
        <dbReference type="EMBL" id="GFS16750.1"/>
    </source>
</evidence>
<dbReference type="AlphaFoldDB" id="A0AAV4J394"/>
<dbReference type="EMBL" id="BMAT01006626">
    <property type="protein sequence ID" value="GFS16750.1"/>
    <property type="molecule type" value="Genomic_DNA"/>
</dbReference>
<proteinExistence type="predicted"/>
<evidence type="ECO:0000256" key="1">
    <source>
        <dbReference type="SAM" id="MobiDB-lite"/>
    </source>
</evidence>
<gene>
    <name evidence="2" type="ORF">ElyMa_003222000</name>
</gene>
<feature type="region of interest" description="Disordered" evidence="1">
    <location>
        <begin position="1"/>
        <end position="72"/>
    </location>
</feature>
<organism evidence="2 3">
    <name type="scientific">Elysia marginata</name>
    <dbReference type="NCBI Taxonomy" id="1093978"/>
    <lineage>
        <taxon>Eukaryota</taxon>
        <taxon>Metazoa</taxon>
        <taxon>Spiralia</taxon>
        <taxon>Lophotrochozoa</taxon>
        <taxon>Mollusca</taxon>
        <taxon>Gastropoda</taxon>
        <taxon>Heterobranchia</taxon>
        <taxon>Euthyneura</taxon>
        <taxon>Panpulmonata</taxon>
        <taxon>Sacoglossa</taxon>
        <taxon>Placobranchoidea</taxon>
        <taxon>Plakobranchidae</taxon>
        <taxon>Elysia</taxon>
    </lineage>
</organism>
<keyword evidence="3" id="KW-1185">Reference proteome</keyword>
<dbReference type="Proteomes" id="UP000762676">
    <property type="component" value="Unassembled WGS sequence"/>
</dbReference>
<evidence type="ECO:0000313" key="3">
    <source>
        <dbReference type="Proteomes" id="UP000762676"/>
    </source>
</evidence>
<protein>
    <submittedName>
        <fullName evidence="2">Uncharacterized protein</fullName>
    </submittedName>
</protein>
<name>A0AAV4J394_9GAST</name>